<reference evidence="7 8" key="1">
    <citation type="journal article" date="2015" name="Genome Announc.">
        <title>Expanding the biotechnology potential of lactobacilli through comparative genomics of 213 strains and associated genera.</title>
        <authorList>
            <person name="Sun Z."/>
            <person name="Harris H.M."/>
            <person name="McCann A."/>
            <person name="Guo C."/>
            <person name="Argimon S."/>
            <person name="Zhang W."/>
            <person name="Yang X."/>
            <person name="Jeffery I.B."/>
            <person name="Cooney J.C."/>
            <person name="Kagawa T.F."/>
            <person name="Liu W."/>
            <person name="Song Y."/>
            <person name="Salvetti E."/>
            <person name="Wrobel A."/>
            <person name="Rasinkangas P."/>
            <person name="Parkhill J."/>
            <person name="Rea M.C."/>
            <person name="O'Sullivan O."/>
            <person name="Ritari J."/>
            <person name="Douillard F.P."/>
            <person name="Paul Ross R."/>
            <person name="Yang R."/>
            <person name="Briner A.E."/>
            <person name="Felis G.E."/>
            <person name="de Vos W.M."/>
            <person name="Barrangou R."/>
            <person name="Klaenhammer T.R."/>
            <person name="Caufield P.W."/>
            <person name="Cui Y."/>
            <person name="Zhang H."/>
            <person name="O'Toole P.W."/>
        </authorList>
    </citation>
    <scope>NUCLEOTIDE SEQUENCE [LARGE SCALE GENOMIC DNA]</scope>
    <source>
        <strain evidence="7 8">DSM 22408</strain>
    </source>
</reference>
<proteinExistence type="inferred from homology"/>
<dbReference type="CDD" id="cd02440">
    <property type="entry name" value="AdoMet_MTases"/>
    <property type="match status" value="1"/>
</dbReference>
<evidence type="ECO:0000256" key="5">
    <source>
        <dbReference type="PROSITE-ProRule" id="PRU10015"/>
    </source>
</evidence>
<dbReference type="InterPro" id="IPR030390">
    <property type="entry name" value="MeTrfase_TrmA_AS"/>
</dbReference>
<keyword evidence="3 4" id="KW-0949">S-adenosyl-L-methionine</keyword>
<dbReference type="OrthoDB" id="9804590at2"/>
<dbReference type="GO" id="GO:0070475">
    <property type="term" value="P:rRNA base methylation"/>
    <property type="evidence" value="ECO:0007669"/>
    <property type="project" value="TreeGrafter"/>
</dbReference>
<dbReference type="Gene3D" id="2.40.50.140">
    <property type="entry name" value="Nucleic acid-binding proteins"/>
    <property type="match status" value="1"/>
</dbReference>
<dbReference type="FunFam" id="2.40.50.1070:FF:000003">
    <property type="entry name" value="23S rRNA (Uracil-5-)-methyltransferase RumA"/>
    <property type="match status" value="1"/>
</dbReference>
<dbReference type="NCBIfam" id="TIGR00479">
    <property type="entry name" value="rumA"/>
    <property type="match status" value="1"/>
</dbReference>
<dbReference type="Gene3D" id="3.40.50.150">
    <property type="entry name" value="Vaccinia Virus protein VP39"/>
    <property type="match status" value="1"/>
</dbReference>
<evidence type="ECO:0000313" key="7">
    <source>
        <dbReference type="EMBL" id="KRN88350.1"/>
    </source>
</evidence>
<organism evidence="7 8">
    <name type="scientific">Ligilactobacillus ceti DSM 22408</name>
    <dbReference type="NCBI Taxonomy" id="1122146"/>
    <lineage>
        <taxon>Bacteria</taxon>
        <taxon>Bacillati</taxon>
        <taxon>Bacillota</taxon>
        <taxon>Bacilli</taxon>
        <taxon>Lactobacillales</taxon>
        <taxon>Lactobacillaceae</taxon>
        <taxon>Ligilactobacillus</taxon>
    </lineage>
</organism>
<dbReference type="PROSITE" id="PS50926">
    <property type="entry name" value="TRAM"/>
    <property type="match status" value="1"/>
</dbReference>
<dbReference type="RefSeq" id="WP_027106333.1">
    <property type="nucleotide sequence ID" value="NZ_AUHP01000002.1"/>
</dbReference>
<dbReference type="PANTHER" id="PTHR11061:SF30">
    <property type="entry name" value="TRNA (URACIL(54)-C(5))-METHYLTRANSFERASE"/>
    <property type="match status" value="1"/>
</dbReference>
<dbReference type="PROSITE" id="PS01230">
    <property type="entry name" value="TRMA_1"/>
    <property type="match status" value="1"/>
</dbReference>
<dbReference type="InterPro" id="IPR029063">
    <property type="entry name" value="SAM-dependent_MTases_sf"/>
</dbReference>
<feature type="active site" description="Nucleophile" evidence="4">
    <location>
        <position position="412"/>
    </location>
</feature>
<dbReference type="PATRIC" id="fig|1122146.4.peg.325"/>
<name>A0A0R2KG67_9LACO</name>
<comment type="similarity">
    <text evidence="4">Belongs to the class I-like SAM-binding methyltransferase superfamily. RNA M5U methyltransferase family.</text>
</comment>
<dbReference type="Pfam" id="PF05958">
    <property type="entry name" value="tRNA_U5-meth_tr"/>
    <property type="match status" value="1"/>
</dbReference>
<keyword evidence="2 4" id="KW-0808">Transferase</keyword>
<keyword evidence="1 4" id="KW-0489">Methyltransferase</keyword>
<feature type="binding site" evidence="4">
    <location>
        <position position="316"/>
    </location>
    <ligand>
        <name>S-adenosyl-L-methionine</name>
        <dbReference type="ChEBI" id="CHEBI:59789"/>
    </ligand>
</feature>
<evidence type="ECO:0000256" key="1">
    <source>
        <dbReference type="ARBA" id="ARBA00022603"/>
    </source>
</evidence>
<dbReference type="PANTHER" id="PTHR11061">
    <property type="entry name" value="RNA M5U METHYLTRANSFERASE"/>
    <property type="match status" value="1"/>
</dbReference>
<dbReference type="InterPro" id="IPR002792">
    <property type="entry name" value="TRAM_dom"/>
</dbReference>
<feature type="domain" description="TRAM" evidence="6">
    <location>
        <begin position="6"/>
        <end position="64"/>
    </location>
</feature>
<dbReference type="GO" id="GO:0070041">
    <property type="term" value="F:rRNA (uridine-C5-)-methyltransferase activity"/>
    <property type="evidence" value="ECO:0007669"/>
    <property type="project" value="TreeGrafter"/>
</dbReference>
<dbReference type="PROSITE" id="PS01231">
    <property type="entry name" value="TRMA_2"/>
    <property type="match status" value="1"/>
</dbReference>
<dbReference type="Gene3D" id="2.40.50.1070">
    <property type="match status" value="1"/>
</dbReference>
<sequence length="456" mass="51167">MKTKLPVTKNERLDATIIDLTYQGMGVAKIEDYPLFISGALPGEEVKIHVMKVGKKFGYAKVIKWYKKSPERVEVTGQEYTQTGIAPLQHLSYAGQLAFKKKQVVNLLQKSHMEHIEVADVLGMDKPYNYRNKAQVPAREYEGELTTGFFRRNSHTFIPLEDSLIQAEKINEIIQKVTAVLRKYHVAPYDEQAHTGVIRNIMVRWGFYSKEAMVVLVTRTKRIPQKAEIVAEIKEACPEVVSIVQNINAAQTNVIMGERNIILAGKEAIKDTLNGLTFEISANSFYQVNPLQTEKLYQKVVEYAGLTGKETVIDAYCGIGTISLNLAQAAKKVYGVEVVPEAIEDAKKNAKLNKLDNVVFEVGKAETKMAEWQSQGMKPDVIVVDPPRKGLDEQFINSAVETAPNKIVYVSCNPATLVRDIQRFEELGYQVTQPILPVDQFPQTPHVECVALLTKK</sequence>
<dbReference type="InterPro" id="IPR010280">
    <property type="entry name" value="U5_MeTrfase_fam"/>
</dbReference>
<dbReference type="SUPFAM" id="SSF53335">
    <property type="entry name" value="S-adenosyl-L-methionine-dependent methyltransferases"/>
    <property type="match status" value="1"/>
</dbReference>
<evidence type="ECO:0000256" key="3">
    <source>
        <dbReference type="ARBA" id="ARBA00022691"/>
    </source>
</evidence>
<dbReference type="FunFam" id="3.40.50.150:FF:000009">
    <property type="entry name" value="23S rRNA (Uracil(1939)-C(5))-methyltransferase RlmD"/>
    <property type="match status" value="1"/>
</dbReference>
<dbReference type="Pfam" id="PF01938">
    <property type="entry name" value="TRAM"/>
    <property type="match status" value="1"/>
</dbReference>
<feature type="binding site" evidence="4">
    <location>
        <position position="287"/>
    </location>
    <ligand>
        <name>S-adenosyl-L-methionine</name>
        <dbReference type="ChEBI" id="CHEBI:59789"/>
    </ligand>
</feature>
<dbReference type="Proteomes" id="UP000051500">
    <property type="component" value="Unassembled WGS sequence"/>
</dbReference>
<evidence type="ECO:0000313" key="8">
    <source>
        <dbReference type="Proteomes" id="UP000051500"/>
    </source>
</evidence>
<feature type="active site" evidence="5">
    <location>
        <position position="412"/>
    </location>
</feature>
<dbReference type="InterPro" id="IPR030391">
    <property type="entry name" value="MeTrfase_TrmA_CS"/>
</dbReference>
<comment type="caution">
    <text evidence="7">The sequence shown here is derived from an EMBL/GenBank/DDBJ whole genome shotgun (WGS) entry which is preliminary data.</text>
</comment>
<gene>
    <name evidence="7" type="ORF">IV53_GL000314</name>
</gene>
<evidence type="ECO:0000256" key="4">
    <source>
        <dbReference type="PROSITE-ProRule" id="PRU01024"/>
    </source>
</evidence>
<keyword evidence="8" id="KW-1185">Reference proteome</keyword>
<evidence type="ECO:0000259" key="6">
    <source>
        <dbReference type="PROSITE" id="PS50926"/>
    </source>
</evidence>
<protein>
    <submittedName>
        <fullName evidence="7">tRNA (Uracil-5-)-methyltransferase</fullName>
    </submittedName>
</protein>
<feature type="binding site" evidence="4">
    <location>
        <position position="385"/>
    </location>
    <ligand>
        <name>S-adenosyl-L-methionine</name>
        <dbReference type="ChEBI" id="CHEBI:59789"/>
    </ligand>
</feature>
<dbReference type="STRING" id="1122146.IV53_GL000314"/>
<dbReference type="AlphaFoldDB" id="A0A0R2KG67"/>
<accession>A0A0R2KG67</accession>
<dbReference type="SUPFAM" id="SSF50249">
    <property type="entry name" value="Nucleic acid-binding proteins"/>
    <property type="match status" value="1"/>
</dbReference>
<dbReference type="InterPro" id="IPR012340">
    <property type="entry name" value="NA-bd_OB-fold"/>
</dbReference>
<dbReference type="PROSITE" id="PS51687">
    <property type="entry name" value="SAM_MT_RNA_M5U"/>
    <property type="match status" value="1"/>
</dbReference>
<evidence type="ECO:0000256" key="2">
    <source>
        <dbReference type="ARBA" id="ARBA00022679"/>
    </source>
</evidence>
<feature type="binding site" evidence="4">
    <location>
        <position position="337"/>
    </location>
    <ligand>
        <name>S-adenosyl-L-methionine</name>
        <dbReference type="ChEBI" id="CHEBI:59789"/>
    </ligand>
</feature>
<dbReference type="eggNOG" id="COG2265">
    <property type="taxonomic scope" value="Bacteria"/>
</dbReference>
<dbReference type="EMBL" id="JQBZ01000025">
    <property type="protein sequence ID" value="KRN88350.1"/>
    <property type="molecule type" value="Genomic_DNA"/>
</dbReference>